<dbReference type="Gene3D" id="3.40.50.1820">
    <property type="entry name" value="alpha/beta hydrolase"/>
    <property type="match status" value="1"/>
</dbReference>
<accession>A0ABS7PX40</accession>
<dbReference type="InterPro" id="IPR050300">
    <property type="entry name" value="GDXG_lipolytic_enzyme"/>
</dbReference>
<evidence type="ECO:0000313" key="4">
    <source>
        <dbReference type="Proteomes" id="UP000706039"/>
    </source>
</evidence>
<dbReference type="PANTHER" id="PTHR48081">
    <property type="entry name" value="AB HYDROLASE SUPERFAMILY PROTEIN C4A8.06C"/>
    <property type="match status" value="1"/>
</dbReference>
<dbReference type="GO" id="GO:0016787">
    <property type="term" value="F:hydrolase activity"/>
    <property type="evidence" value="ECO:0007669"/>
    <property type="project" value="UniProtKB-KW"/>
</dbReference>
<dbReference type="Proteomes" id="UP000706039">
    <property type="component" value="Unassembled WGS sequence"/>
</dbReference>
<comment type="caution">
    <text evidence="3">The sequence shown here is derived from an EMBL/GenBank/DDBJ whole genome shotgun (WGS) entry which is preliminary data.</text>
</comment>
<protein>
    <submittedName>
        <fullName evidence="3">Alpha/beta fold hydrolase</fullName>
    </submittedName>
</protein>
<gene>
    <name evidence="3" type="ORF">K7G82_26005</name>
</gene>
<organism evidence="3 4">
    <name type="scientific">Sphingomonas colocasiae</name>
    <dbReference type="NCBI Taxonomy" id="1848973"/>
    <lineage>
        <taxon>Bacteria</taxon>
        <taxon>Pseudomonadati</taxon>
        <taxon>Pseudomonadota</taxon>
        <taxon>Alphaproteobacteria</taxon>
        <taxon>Sphingomonadales</taxon>
        <taxon>Sphingomonadaceae</taxon>
        <taxon>Sphingomonas</taxon>
    </lineage>
</organism>
<dbReference type="SUPFAM" id="SSF53474">
    <property type="entry name" value="alpha/beta-Hydrolases"/>
    <property type="match status" value="1"/>
</dbReference>
<dbReference type="PANTHER" id="PTHR48081:SF33">
    <property type="entry name" value="KYNURENINE FORMAMIDASE"/>
    <property type="match status" value="1"/>
</dbReference>
<dbReference type="InterPro" id="IPR029058">
    <property type="entry name" value="AB_hydrolase_fold"/>
</dbReference>
<name>A0ABS7PX40_9SPHN</name>
<dbReference type="Pfam" id="PF20434">
    <property type="entry name" value="BD-FAE"/>
    <property type="match status" value="1"/>
</dbReference>
<keyword evidence="1 3" id="KW-0378">Hydrolase</keyword>
<sequence length="282" mass="29595">MTAEPRPIMRWPDLLERPRPAPDRTLHYGDDPLQVVDLWLPAGKGPHPVVLMVHGGCWQSEVADRTIMNWIADDLRGQGIAVWNIDYRGVDRAGGGYPGTFMDVAAAADMLGRDGARHGFKTDRIVAVGHSAGGHLALWLAARSALPAGSALRGAAPLPIHAAISQGGLPDLRFSSNAAGHGCGTDAPKAMAGVASAARPDIYADTSPIEMAAGGARQIQVNTTLDRIAPPAYAAAYEAALRARGVAVRNVTVADEGHVELIAPGTAAWGRTLPLIRQELGL</sequence>
<reference evidence="3 4" key="1">
    <citation type="submission" date="2021-08" db="EMBL/GenBank/DDBJ databases">
        <authorList>
            <person name="Tuo L."/>
        </authorList>
    </citation>
    <scope>NUCLEOTIDE SEQUENCE [LARGE SCALE GENOMIC DNA]</scope>
    <source>
        <strain evidence="3 4">JCM 31229</strain>
    </source>
</reference>
<feature type="domain" description="BD-FAE-like" evidence="2">
    <location>
        <begin position="37"/>
        <end position="210"/>
    </location>
</feature>
<keyword evidence="4" id="KW-1185">Reference proteome</keyword>
<proteinExistence type="predicted"/>
<evidence type="ECO:0000256" key="1">
    <source>
        <dbReference type="ARBA" id="ARBA00022801"/>
    </source>
</evidence>
<evidence type="ECO:0000313" key="3">
    <source>
        <dbReference type="EMBL" id="MBY8825783.1"/>
    </source>
</evidence>
<evidence type="ECO:0000259" key="2">
    <source>
        <dbReference type="Pfam" id="PF20434"/>
    </source>
</evidence>
<dbReference type="EMBL" id="JAINVV010000013">
    <property type="protein sequence ID" value="MBY8825783.1"/>
    <property type="molecule type" value="Genomic_DNA"/>
</dbReference>
<dbReference type="InterPro" id="IPR049492">
    <property type="entry name" value="BD-FAE-like_dom"/>
</dbReference>